<organism evidence="3">
    <name type="scientific">marine metagenome</name>
    <dbReference type="NCBI Taxonomy" id="408172"/>
    <lineage>
        <taxon>unclassified sequences</taxon>
        <taxon>metagenomes</taxon>
        <taxon>ecological metagenomes</taxon>
    </lineage>
</organism>
<keyword evidence="1" id="KW-0812">Transmembrane</keyword>
<dbReference type="NCBIfam" id="TIGR02537">
    <property type="entry name" value="arch_flag_Nterm"/>
    <property type="match status" value="1"/>
</dbReference>
<dbReference type="InterPro" id="IPR012859">
    <property type="entry name" value="Pilin_N_archaeal"/>
</dbReference>
<evidence type="ECO:0000259" key="2">
    <source>
        <dbReference type="Pfam" id="PF07790"/>
    </source>
</evidence>
<dbReference type="Pfam" id="PF07790">
    <property type="entry name" value="Pilin_N"/>
    <property type="match status" value="1"/>
</dbReference>
<evidence type="ECO:0000313" key="3">
    <source>
        <dbReference type="EMBL" id="SVD30212.1"/>
    </source>
</evidence>
<keyword evidence="1" id="KW-1133">Transmembrane helix</keyword>
<reference evidence="3" key="1">
    <citation type="submission" date="2018-05" db="EMBL/GenBank/DDBJ databases">
        <authorList>
            <person name="Lanie J.A."/>
            <person name="Ng W.-L."/>
            <person name="Kazmierczak K.M."/>
            <person name="Andrzejewski T.M."/>
            <person name="Davidsen T.M."/>
            <person name="Wayne K.J."/>
            <person name="Tettelin H."/>
            <person name="Glass J.I."/>
            <person name="Rusch D."/>
            <person name="Podicherti R."/>
            <person name="Tsui H.-C.T."/>
            <person name="Winkler M.E."/>
        </authorList>
    </citation>
    <scope>NUCLEOTIDE SEQUENCE</scope>
</reference>
<sequence>MDHVMACLRAEDITMKRRIVNDEQAVSPVIAVILMVAITVVLAAVLYVWASSFLGGTTKNAPTGSTTALKDSQGNWIITIVKINPQVSVNSVHWFLLDSTANTASDGLVSEVYGYYPGEGKAVIFVDNDFDGKLSPGDKFEVHPSESGSDLANVGSVDGYSFRMKFEPTGDVIGYDQPLG</sequence>
<dbReference type="AlphaFoldDB" id="A0A382U860"/>
<accession>A0A382U860</accession>
<evidence type="ECO:0000256" key="1">
    <source>
        <dbReference type="SAM" id="Phobius"/>
    </source>
</evidence>
<dbReference type="EMBL" id="UINC01142087">
    <property type="protein sequence ID" value="SVD30212.1"/>
    <property type="molecule type" value="Genomic_DNA"/>
</dbReference>
<gene>
    <name evidence="3" type="ORF">METZ01_LOCUS383066</name>
</gene>
<protein>
    <recommendedName>
        <fullName evidence="2">Archaeal Type IV pilin N-terminal domain-containing protein</fullName>
    </recommendedName>
</protein>
<keyword evidence="1" id="KW-0472">Membrane</keyword>
<feature type="domain" description="Archaeal Type IV pilin N-terminal" evidence="2">
    <location>
        <begin position="24"/>
        <end position="79"/>
    </location>
</feature>
<dbReference type="InterPro" id="IPR013373">
    <property type="entry name" value="Flagellin/pilin_N_arc"/>
</dbReference>
<name>A0A382U860_9ZZZZ</name>
<feature type="transmembrane region" description="Helical" evidence="1">
    <location>
        <begin position="25"/>
        <end position="50"/>
    </location>
</feature>
<proteinExistence type="predicted"/>